<accession>A0ABQ4NBS7</accession>
<keyword evidence="3" id="KW-1185">Reference proteome</keyword>
<protein>
    <recommendedName>
        <fullName evidence="1">Signal transduction histidine kinase internal region domain-containing protein</fullName>
    </recommendedName>
</protein>
<evidence type="ECO:0000313" key="3">
    <source>
        <dbReference type="Proteomes" id="UP000680304"/>
    </source>
</evidence>
<comment type="caution">
    <text evidence="2">The sequence shown here is derived from an EMBL/GenBank/DDBJ whole genome shotgun (WGS) entry which is preliminary data.</text>
</comment>
<dbReference type="InterPro" id="IPR010559">
    <property type="entry name" value="Sig_transdc_His_kin_internal"/>
</dbReference>
<organism evidence="2 3">
    <name type="scientific">Paenibacillus cisolokensis</name>
    <dbReference type="NCBI Taxonomy" id="1658519"/>
    <lineage>
        <taxon>Bacteria</taxon>
        <taxon>Bacillati</taxon>
        <taxon>Bacillota</taxon>
        <taxon>Bacilli</taxon>
        <taxon>Bacillales</taxon>
        <taxon>Paenibacillaceae</taxon>
        <taxon>Paenibacillus</taxon>
    </lineage>
</organism>
<reference evidence="2 3" key="1">
    <citation type="submission" date="2021-04" db="EMBL/GenBank/DDBJ databases">
        <title>Draft genome sequence of Paenibacillus cisolokensis, LC2-13A.</title>
        <authorList>
            <person name="Uke A."/>
            <person name="Chhe C."/>
            <person name="Baramee S."/>
            <person name="Kosugi A."/>
        </authorList>
    </citation>
    <scope>NUCLEOTIDE SEQUENCE [LARGE SCALE GENOMIC DNA]</scope>
    <source>
        <strain evidence="2 3">LC2-13A</strain>
    </source>
</reference>
<evidence type="ECO:0000313" key="2">
    <source>
        <dbReference type="EMBL" id="GIQ65685.1"/>
    </source>
</evidence>
<dbReference type="Pfam" id="PF06580">
    <property type="entry name" value="His_kinase"/>
    <property type="match status" value="1"/>
</dbReference>
<sequence>MLAEIENQPAISDALTSLGGMMRYNLQWRSEYVPLRDELNHIANYAAIMNIRFAEKSSSSMRYRICIWTASF</sequence>
<name>A0ABQ4NBS7_9BACL</name>
<dbReference type="Proteomes" id="UP000680304">
    <property type="component" value="Unassembled WGS sequence"/>
</dbReference>
<gene>
    <name evidence="2" type="ORF">PACILC2_42530</name>
</gene>
<feature type="domain" description="Signal transduction histidine kinase internal region" evidence="1">
    <location>
        <begin position="2"/>
        <end position="56"/>
    </location>
</feature>
<proteinExistence type="predicted"/>
<evidence type="ECO:0000259" key="1">
    <source>
        <dbReference type="Pfam" id="PF06580"/>
    </source>
</evidence>
<dbReference type="EMBL" id="BOVJ01000145">
    <property type="protein sequence ID" value="GIQ65685.1"/>
    <property type="molecule type" value="Genomic_DNA"/>
</dbReference>